<evidence type="ECO:0000259" key="5">
    <source>
        <dbReference type="PROSITE" id="PS50931"/>
    </source>
</evidence>
<keyword evidence="2" id="KW-0805">Transcription regulation</keyword>
<dbReference type="PATRIC" id="fig|317.243.peg.4106"/>
<dbReference type="RefSeq" id="WP_065832263.1">
    <property type="nucleotide sequence ID" value="NZ_LGSI01000020.1"/>
</dbReference>
<sequence>MSRYRQIEVFAAVVQAGSLASAARSLALSPATIIRTVTALETRLGTILLLRGPRGISLSRAGEQFAASCRLILEETAEAERSAAGLHSRPTGKLTVALPLLMANQVFTPLAVEYLDTFPDVQLLTLARESMPKLLEEGIDVALVVGHLPDSSNFAVSIGTVRPIICGSPAYLAQWGRPETADDLRTHRTILATSTGHGPDWRLHGDTSMHTVRTRQILTCTTQQGAIHAAACGLGLIHCMSYEVHQELQSGRLEPVLQAFTAPDLPAQLIYREGRKASARVRTFIDFAVPRLRLHPALQA</sequence>
<dbReference type="SUPFAM" id="SSF53850">
    <property type="entry name" value="Periplasmic binding protein-like II"/>
    <property type="match status" value="1"/>
</dbReference>
<evidence type="ECO:0000256" key="4">
    <source>
        <dbReference type="ARBA" id="ARBA00023163"/>
    </source>
</evidence>
<reference evidence="6 7" key="1">
    <citation type="submission" date="2015-07" db="EMBL/GenBank/DDBJ databases">
        <title>Draft genome sequence of a diazotrophic, plant growth-promoting rhizobacterium of the Pseudomonas syringae complex.</title>
        <authorList>
            <person name="Patten C.L."/>
            <person name="Jeong H."/>
        </authorList>
    </citation>
    <scope>NUCLEOTIDE SEQUENCE [LARGE SCALE GENOMIC DNA]</scope>
    <source>
        <strain evidence="6 7">GR12-2</strain>
    </source>
</reference>
<gene>
    <name evidence="6" type="ORF">AFK24_05425</name>
</gene>
<dbReference type="InterPro" id="IPR036388">
    <property type="entry name" value="WH-like_DNA-bd_sf"/>
</dbReference>
<dbReference type="GO" id="GO:0043565">
    <property type="term" value="F:sequence-specific DNA binding"/>
    <property type="evidence" value="ECO:0007669"/>
    <property type="project" value="TreeGrafter"/>
</dbReference>
<dbReference type="InterPro" id="IPR036390">
    <property type="entry name" value="WH_DNA-bd_sf"/>
</dbReference>
<dbReference type="PANTHER" id="PTHR30537:SF5">
    <property type="entry name" value="HTH-TYPE TRANSCRIPTIONAL ACTIVATOR TTDR-RELATED"/>
    <property type="match status" value="1"/>
</dbReference>
<feature type="domain" description="HTH lysR-type" evidence="5">
    <location>
        <begin position="1"/>
        <end position="59"/>
    </location>
</feature>
<dbReference type="Pfam" id="PF00126">
    <property type="entry name" value="HTH_1"/>
    <property type="match status" value="1"/>
</dbReference>
<evidence type="ECO:0000313" key="6">
    <source>
        <dbReference type="EMBL" id="OCR26003.1"/>
    </source>
</evidence>
<dbReference type="Gene3D" id="1.10.10.10">
    <property type="entry name" value="Winged helix-like DNA-binding domain superfamily/Winged helix DNA-binding domain"/>
    <property type="match status" value="1"/>
</dbReference>
<organism evidence="6 7">
    <name type="scientific">Pseudomonas syringae</name>
    <dbReference type="NCBI Taxonomy" id="317"/>
    <lineage>
        <taxon>Bacteria</taxon>
        <taxon>Pseudomonadati</taxon>
        <taxon>Pseudomonadota</taxon>
        <taxon>Gammaproteobacteria</taxon>
        <taxon>Pseudomonadales</taxon>
        <taxon>Pseudomonadaceae</taxon>
        <taxon>Pseudomonas</taxon>
    </lineage>
</organism>
<dbReference type="InterPro" id="IPR058163">
    <property type="entry name" value="LysR-type_TF_proteobact-type"/>
</dbReference>
<comment type="similarity">
    <text evidence="1">Belongs to the LysR transcriptional regulatory family.</text>
</comment>
<dbReference type="OrthoDB" id="9786526at2"/>
<keyword evidence="3" id="KW-0238">DNA-binding</keyword>
<dbReference type="SUPFAM" id="SSF46785">
    <property type="entry name" value="Winged helix' DNA-binding domain"/>
    <property type="match status" value="1"/>
</dbReference>
<dbReference type="InterPro" id="IPR005119">
    <property type="entry name" value="LysR_subst-bd"/>
</dbReference>
<dbReference type="InterPro" id="IPR000847">
    <property type="entry name" value="LysR_HTH_N"/>
</dbReference>
<dbReference type="Pfam" id="PF03466">
    <property type="entry name" value="LysR_substrate"/>
    <property type="match status" value="1"/>
</dbReference>
<dbReference type="EMBL" id="LGSI01000020">
    <property type="protein sequence ID" value="OCR26003.1"/>
    <property type="molecule type" value="Genomic_DNA"/>
</dbReference>
<protein>
    <submittedName>
        <fullName evidence="6">LysR family transcriptional regulator</fullName>
    </submittedName>
</protein>
<dbReference type="PROSITE" id="PS50931">
    <property type="entry name" value="HTH_LYSR"/>
    <property type="match status" value="1"/>
</dbReference>
<proteinExistence type="inferred from homology"/>
<evidence type="ECO:0000256" key="1">
    <source>
        <dbReference type="ARBA" id="ARBA00009437"/>
    </source>
</evidence>
<name>A0A1C7Z854_PSESX</name>
<evidence type="ECO:0000256" key="2">
    <source>
        <dbReference type="ARBA" id="ARBA00023015"/>
    </source>
</evidence>
<dbReference type="GO" id="GO:0006351">
    <property type="term" value="P:DNA-templated transcription"/>
    <property type="evidence" value="ECO:0007669"/>
    <property type="project" value="TreeGrafter"/>
</dbReference>
<dbReference type="PANTHER" id="PTHR30537">
    <property type="entry name" value="HTH-TYPE TRANSCRIPTIONAL REGULATOR"/>
    <property type="match status" value="1"/>
</dbReference>
<evidence type="ECO:0000313" key="7">
    <source>
        <dbReference type="Proteomes" id="UP000093104"/>
    </source>
</evidence>
<dbReference type="GO" id="GO:0003700">
    <property type="term" value="F:DNA-binding transcription factor activity"/>
    <property type="evidence" value="ECO:0007669"/>
    <property type="project" value="InterPro"/>
</dbReference>
<keyword evidence="4" id="KW-0804">Transcription</keyword>
<dbReference type="Proteomes" id="UP000093104">
    <property type="component" value="Unassembled WGS sequence"/>
</dbReference>
<comment type="caution">
    <text evidence="6">The sequence shown here is derived from an EMBL/GenBank/DDBJ whole genome shotgun (WGS) entry which is preliminary data.</text>
</comment>
<dbReference type="Gene3D" id="3.40.190.290">
    <property type="match status" value="1"/>
</dbReference>
<evidence type="ECO:0000256" key="3">
    <source>
        <dbReference type="ARBA" id="ARBA00023125"/>
    </source>
</evidence>
<accession>A0A1C7Z854</accession>
<dbReference type="AlphaFoldDB" id="A0A1C7Z854"/>